<evidence type="ECO:0000256" key="1">
    <source>
        <dbReference type="SAM" id="MobiDB-lite"/>
    </source>
</evidence>
<comment type="caution">
    <text evidence="3">The sequence shown here is derived from an EMBL/GenBank/DDBJ whole genome shotgun (WGS) entry which is preliminary data.</text>
</comment>
<feature type="compositionally biased region" description="Basic and acidic residues" evidence="1">
    <location>
        <begin position="171"/>
        <end position="181"/>
    </location>
</feature>
<proteinExistence type="predicted"/>
<keyword evidence="4" id="KW-1185">Reference proteome</keyword>
<feature type="chain" id="PRO_5012293282" description="Extracellular membrane protein CFEM domain-containing protein" evidence="2">
    <location>
        <begin position="20"/>
        <end position="279"/>
    </location>
</feature>
<dbReference type="AlphaFoldDB" id="A0A2C5Y4W2"/>
<reference evidence="3 4" key="1">
    <citation type="submission" date="2017-06" db="EMBL/GenBank/DDBJ databases">
        <title>Ant-infecting Ophiocordyceps genomes reveal a high diversity of potential behavioral manipulation genes and a possible major role for enterotoxins.</title>
        <authorList>
            <person name="De Bekker C."/>
            <person name="Evans H.C."/>
            <person name="Brachmann A."/>
            <person name="Hughes D.P."/>
        </authorList>
    </citation>
    <scope>NUCLEOTIDE SEQUENCE [LARGE SCALE GENOMIC DNA]</scope>
    <source>
        <strain evidence="3 4">Map64</strain>
    </source>
</reference>
<dbReference type="Proteomes" id="UP000226192">
    <property type="component" value="Unassembled WGS sequence"/>
</dbReference>
<feature type="signal peptide" evidence="2">
    <location>
        <begin position="1"/>
        <end position="19"/>
    </location>
</feature>
<evidence type="ECO:0000313" key="4">
    <source>
        <dbReference type="Proteomes" id="UP000226192"/>
    </source>
</evidence>
<evidence type="ECO:0000256" key="2">
    <source>
        <dbReference type="SAM" id="SignalP"/>
    </source>
</evidence>
<feature type="region of interest" description="Disordered" evidence="1">
    <location>
        <begin position="155"/>
        <end position="201"/>
    </location>
</feature>
<evidence type="ECO:0008006" key="5">
    <source>
        <dbReference type="Google" id="ProtNLM"/>
    </source>
</evidence>
<gene>
    <name evidence="3" type="ORF">CDD81_7117</name>
</gene>
<name>A0A2C5Y4W2_9HYPO</name>
<accession>A0A2C5Y4W2</accession>
<dbReference type="EMBL" id="NJET01000071">
    <property type="protein sequence ID" value="PHH62470.1"/>
    <property type="molecule type" value="Genomic_DNA"/>
</dbReference>
<evidence type="ECO:0000313" key="3">
    <source>
        <dbReference type="EMBL" id="PHH62470.1"/>
    </source>
</evidence>
<sequence length="279" mass="27937">MKNTAIVAAIAGLALPASAHIIARQDAVDPDLAACQPQGDSSAACHVVEGIETECNAKDGVQHQSCMCSEKPFFDQWTKCRECVFRNRPSLLSGWMGNLEIAEASLCNSVNPTQKFQEIFANLPEPTAVDAQTTAGSSASSGPTATTSAVLGSSSAVLGSSDSSNEVDSEIVTRPDGDDIRQGAASTTGAPDGDDIRQGAANTTGAPVAQVTSGATLATTTAATTAATTASTTATRNATSSLTMGTSLPAGNLGSGASFNTAAGSILAFAVAGAAFMVL</sequence>
<protein>
    <recommendedName>
        <fullName evidence="5">Extracellular membrane protein CFEM domain-containing protein</fullName>
    </recommendedName>
</protein>
<dbReference type="OrthoDB" id="4928099at2759"/>
<dbReference type="STRING" id="1399860.A0A2C5Y4W2"/>
<keyword evidence="2" id="KW-0732">Signal</keyword>
<organism evidence="3 4">
    <name type="scientific">Ophiocordyceps australis</name>
    <dbReference type="NCBI Taxonomy" id="1399860"/>
    <lineage>
        <taxon>Eukaryota</taxon>
        <taxon>Fungi</taxon>
        <taxon>Dikarya</taxon>
        <taxon>Ascomycota</taxon>
        <taxon>Pezizomycotina</taxon>
        <taxon>Sordariomycetes</taxon>
        <taxon>Hypocreomycetidae</taxon>
        <taxon>Hypocreales</taxon>
        <taxon>Ophiocordycipitaceae</taxon>
        <taxon>Ophiocordyceps</taxon>
    </lineage>
</organism>
<feature type="compositionally biased region" description="Low complexity" evidence="1">
    <location>
        <begin position="155"/>
        <end position="164"/>
    </location>
</feature>